<sequence>MAVKILSSHCSLSSTTTRLPSKAAHSCPELSRPNTLAMANRNTHRNVVDIKPNVHDLDTAIARDLQATASGNDHNMNVQQHLRNCMATDGMVKLHSQILLKQAQKIESLEAKIEGLEAKIEELAQLLRKPAIANRNLSRVLPVPKTRAQILNLSEADLDSVMRALGIDECIIAYDTLDEKQKVLMREVEVPAWLIAL</sequence>
<organism evidence="3 5">
    <name type="scientific">Venturia inaequalis</name>
    <name type="common">Apple scab fungus</name>
    <dbReference type="NCBI Taxonomy" id="5025"/>
    <lineage>
        <taxon>Eukaryota</taxon>
        <taxon>Fungi</taxon>
        <taxon>Dikarya</taxon>
        <taxon>Ascomycota</taxon>
        <taxon>Pezizomycotina</taxon>
        <taxon>Dothideomycetes</taxon>
        <taxon>Pleosporomycetidae</taxon>
        <taxon>Venturiales</taxon>
        <taxon>Venturiaceae</taxon>
        <taxon>Venturia</taxon>
    </lineage>
</organism>
<evidence type="ECO:0000256" key="1">
    <source>
        <dbReference type="SAM" id="Coils"/>
    </source>
</evidence>
<dbReference type="AlphaFoldDB" id="A0A8H3Z0V2"/>
<keyword evidence="1" id="KW-0175">Coiled coil</keyword>
<dbReference type="Proteomes" id="UP000447873">
    <property type="component" value="Unassembled WGS sequence"/>
</dbReference>
<name>A0A8H3Z0V2_VENIN</name>
<evidence type="ECO:0000313" key="4">
    <source>
        <dbReference type="Proteomes" id="UP000447873"/>
    </source>
</evidence>
<dbReference type="Proteomes" id="UP000490939">
    <property type="component" value="Unassembled WGS sequence"/>
</dbReference>
<dbReference type="EMBL" id="WNWS01000126">
    <property type="protein sequence ID" value="KAE9978950.1"/>
    <property type="molecule type" value="Genomic_DNA"/>
</dbReference>
<feature type="coiled-coil region" evidence="1">
    <location>
        <begin position="99"/>
        <end position="126"/>
    </location>
</feature>
<proteinExistence type="predicted"/>
<evidence type="ECO:0000313" key="5">
    <source>
        <dbReference type="Proteomes" id="UP000490939"/>
    </source>
</evidence>
<comment type="caution">
    <text evidence="3">The sequence shown here is derived from an EMBL/GenBank/DDBJ whole genome shotgun (WGS) entry which is preliminary data.</text>
</comment>
<keyword evidence="5" id="KW-1185">Reference proteome</keyword>
<evidence type="ECO:0000313" key="2">
    <source>
        <dbReference type="EMBL" id="KAE9978950.1"/>
    </source>
</evidence>
<evidence type="ECO:0000313" key="3">
    <source>
        <dbReference type="EMBL" id="KAE9979088.1"/>
    </source>
</evidence>
<protein>
    <submittedName>
        <fullName evidence="3">Uncharacterized protein</fullName>
    </submittedName>
</protein>
<accession>A0A8H3Z0V2</accession>
<dbReference type="EMBL" id="WNWR01000424">
    <property type="protein sequence ID" value="KAE9979088.1"/>
    <property type="molecule type" value="Genomic_DNA"/>
</dbReference>
<gene>
    <name evidence="3" type="ORF">EG327_007169</name>
    <name evidence="2" type="ORF">EG328_001158</name>
</gene>
<reference evidence="3 5" key="1">
    <citation type="submission" date="2019-07" db="EMBL/GenBank/DDBJ databases">
        <title>Venturia inaequalis Genome Resource.</title>
        <authorList>
            <person name="Lichtner F.J."/>
        </authorList>
    </citation>
    <scope>NUCLEOTIDE SEQUENCE [LARGE SCALE GENOMIC DNA]</scope>
    <source>
        <strain evidence="2 4">120213</strain>
        <strain evidence="3 5">DMI_063113</strain>
    </source>
</reference>